<comment type="pathway">
    <text evidence="6">Carbohydrate metabolism; D-tagatose 6-phosphate degradation; D-glyceraldehyde 3-phosphate and glycerone phosphate from D-tagatose 6-phosphate: step 1/2.</text>
</comment>
<dbReference type="InterPro" id="IPR029056">
    <property type="entry name" value="Ribokinase-like"/>
</dbReference>
<evidence type="ECO:0000256" key="4">
    <source>
        <dbReference type="ARBA" id="ARBA00022777"/>
    </source>
</evidence>
<dbReference type="EMBL" id="DVMZ01000175">
    <property type="protein sequence ID" value="HIU59750.1"/>
    <property type="molecule type" value="Genomic_DNA"/>
</dbReference>
<keyword evidence="5 6" id="KW-0067">ATP-binding</keyword>
<dbReference type="CDD" id="cd01164">
    <property type="entry name" value="FruK_PfkB_like"/>
    <property type="match status" value="1"/>
</dbReference>
<dbReference type="GO" id="GO:0008443">
    <property type="term" value="F:phosphofructokinase activity"/>
    <property type="evidence" value="ECO:0007669"/>
    <property type="project" value="TreeGrafter"/>
</dbReference>
<protein>
    <recommendedName>
        <fullName evidence="6">Tagatose-6-phosphate kinase</fullName>
        <ecNumber evidence="6">2.7.1.144</ecNumber>
    </recommendedName>
</protein>
<dbReference type="GO" id="GO:0005988">
    <property type="term" value="P:lactose metabolic process"/>
    <property type="evidence" value="ECO:0007669"/>
    <property type="project" value="UniProtKB-KW"/>
</dbReference>
<evidence type="ECO:0000256" key="6">
    <source>
        <dbReference type="PIRNR" id="PIRNR000535"/>
    </source>
</evidence>
<dbReference type="SUPFAM" id="SSF53613">
    <property type="entry name" value="Ribokinase-like"/>
    <property type="match status" value="1"/>
</dbReference>
<dbReference type="AlphaFoldDB" id="A0A9D1SH33"/>
<accession>A0A9D1SH33</accession>
<dbReference type="EC" id="2.7.1.144" evidence="6"/>
<reference evidence="8" key="2">
    <citation type="journal article" date="2021" name="PeerJ">
        <title>Extensive microbial diversity within the chicken gut microbiome revealed by metagenomics and culture.</title>
        <authorList>
            <person name="Gilroy R."/>
            <person name="Ravi A."/>
            <person name="Getino M."/>
            <person name="Pursley I."/>
            <person name="Horton D.L."/>
            <person name="Alikhan N.F."/>
            <person name="Baker D."/>
            <person name="Gharbi K."/>
            <person name="Hall N."/>
            <person name="Watson M."/>
            <person name="Adriaenssens E.M."/>
            <person name="Foster-Nyarko E."/>
            <person name="Jarju S."/>
            <person name="Secka A."/>
            <person name="Antonio M."/>
            <person name="Oren A."/>
            <person name="Chaudhuri R.R."/>
            <person name="La Ragione R."/>
            <person name="Hildebrand F."/>
            <person name="Pallen M.J."/>
        </authorList>
    </citation>
    <scope>NUCLEOTIDE SEQUENCE</scope>
    <source>
        <strain evidence="8">11687</strain>
    </source>
</reference>
<dbReference type="PANTHER" id="PTHR46566">
    <property type="entry name" value="1-PHOSPHOFRUCTOKINASE-RELATED"/>
    <property type="match status" value="1"/>
</dbReference>
<evidence type="ECO:0000256" key="5">
    <source>
        <dbReference type="ARBA" id="ARBA00022840"/>
    </source>
</evidence>
<evidence type="ECO:0000313" key="9">
    <source>
        <dbReference type="Proteomes" id="UP000824081"/>
    </source>
</evidence>
<evidence type="ECO:0000259" key="7">
    <source>
        <dbReference type="Pfam" id="PF00294"/>
    </source>
</evidence>
<dbReference type="GO" id="GO:0005829">
    <property type="term" value="C:cytosol"/>
    <property type="evidence" value="ECO:0007669"/>
    <property type="project" value="TreeGrafter"/>
</dbReference>
<dbReference type="PIRSF" id="PIRSF000535">
    <property type="entry name" value="1PFK/6PFK/LacC"/>
    <property type="match status" value="1"/>
</dbReference>
<feature type="domain" description="Carbohydrate kinase PfkB" evidence="7">
    <location>
        <begin position="9"/>
        <end position="289"/>
    </location>
</feature>
<evidence type="ECO:0000313" key="8">
    <source>
        <dbReference type="EMBL" id="HIU59750.1"/>
    </source>
</evidence>
<comment type="similarity">
    <text evidence="1">Belongs to the carbohydrate kinase pfkB family.</text>
</comment>
<comment type="caution">
    <text evidence="8">The sequence shown here is derived from an EMBL/GenBank/DDBJ whole genome shotgun (WGS) entry which is preliminary data.</text>
</comment>
<dbReference type="Gene3D" id="3.40.1190.20">
    <property type="match status" value="1"/>
</dbReference>
<comment type="similarity">
    <text evidence="6">Belongs to the carbohydrate kinase PfkB family. LacC subfamily.</text>
</comment>
<dbReference type="Pfam" id="PF00294">
    <property type="entry name" value="PfkB"/>
    <property type="match status" value="1"/>
</dbReference>
<dbReference type="NCBIfam" id="TIGR03168">
    <property type="entry name" value="1-PFK"/>
    <property type="match status" value="1"/>
</dbReference>
<dbReference type="InterPro" id="IPR011611">
    <property type="entry name" value="PfkB_dom"/>
</dbReference>
<gene>
    <name evidence="8" type="ORF">IAC57_06570</name>
</gene>
<dbReference type="GO" id="GO:0005524">
    <property type="term" value="F:ATP binding"/>
    <property type="evidence" value="ECO:0007669"/>
    <property type="project" value="UniProtKB-KW"/>
</dbReference>
<keyword evidence="6" id="KW-0423">Lactose metabolism</keyword>
<evidence type="ECO:0000256" key="2">
    <source>
        <dbReference type="ARBA" id="ARBA00022679"/>
    </source>
</evidence>
<name>A0A9D1SH33_9FIRM</name>
<proteinExistence type="inferred from homology"/>
<comment type="catalytic activity">
    <reaction evidence="6">
        <text>D-tagatofuranose 6-phosphate + ATP = D-tagatofuranose 1,6-bisphosphate + ADP + H(+)</text>
        <dbReference type="Rhea" id="RHEA:12420"/>
        <dbReference type="ChEBI" id="CHEBI:15378"/>
        <dbReference type="ChEBI" id="CHEBI:30616"/>
        <dbReference type="ChEBI" id="CHEBI:58694"/>
        <dbReference type="ChEBI" id="CHEBI:58695"/>
        <dbReference type="ChEBI" id="CHEBI:456216"/>
        <dbReference type="EC" id="2.7.1.144"/>
    </reaction>
</comment>
<dbReference type="PANTHER" id="PTHR46566:SF2">
    <property type="entry name" value="ATP-DEPENDENT 6-PHOSPHOFRUCTOKINASE ISOZYME 2"/>
    <property type="match status" value="1"/>
</dbReference>
<keyword evidence="4 8" id="KW-0418">Kinase</keyword>
<dbReference type="Proteomes" id="UP000824081">
    <property type="component" value="Unassembled WGS sequence"/>
</dbReference>
<dbReference type="InterPro" id="IPR017583">
    <property type="entry name" value="Tagatose/fructose_Pkinase"/>
</dbReference>
<keyword evidence="3 6" id="KW-0547">Nucleotide-binding</keyword>
<sequence>MILTVCLSPCTDITIELDSLNVGRTNIVKSKTLSFTGKALNVAIGVARLGGDPYATGLMYNENGYMFENALDKEGVPFTFIWNKGRVRENYKFIDNKSMLTEVNDVGEEVSEAKTGELLNMVQMLSARSNVTVVSGSLPRGVPAEYYGRLFRAMDPKTIKIADAEGARLFSALDAGVDLAKPNLDELQNSLGREIKDKEDMLAGCRELLDRGAKTVLLSLGKDGAVITDGTHNYYCKSINVAVNSTVGAGDGMVAAAAMMMEQGAPLPDILRAGVAAGTATVTTFGKISFTKDKYEEILSNLRVTELV</sequence>
<reference evidence="8" key="1">
    <citation type="submission" date="2020-10" db="EMBL/GenBank/DDBJ databases">
        <authorList>
            <person name="Gilroy R."/>
        </authorList>
    </citation>
    <scope>NUCLEOTIDE SEQUENCE</scope>
    <source>
        <strain evidence="8">11687</strain>
    </source>
</reference>
<evidence type="ECO:0000256" key="3">
    <source>
        <dbReference type="ARBA" id="ARBA00022741"/>
    </source>
</evidence>
<dbReference type="GO" id="GO:0009024">
    <property type="term" value="F:tagatose-6-phosphate kinase activity"/>
    <property type="evidence" value="ECO:0007669"/>
    <property type="project" value="UniProtKB-EC"/>
</dbReference>
<evidence type="ECO:0000256" key="1">
    <source>
        <dbReference type="ARBA" id="ARBA00005380"/>
    </source>
</evidence>
<keyword evidence="2 6" id="KW-0808">Transferase</keyword>
<organism evidence="8 9">
    <name type="scientific">Candidatus Scatosoma pullistercoris</name>
    <dbReference type="NCBI Taxonomy" id="2840934"/>
    <lineage>
        <taxon>Bacteria</taxon>
        <taxon>Bacillati</taxon>
        <taxon>Bacillota</taxon>
        <taxon>Clostridia</taxon>
        <taxon>Candidatus Scatosoma</taxon>
    </lineage>
</organism>